<dbReference type="RefSeq" id="WP_258214331.1">
    <property type="nucleotide sequence ID" value="NZ_JANQBD010000011.1"/>
</dbReference>
<dbReference type="SUPFAM" id="SSF49785">
    <property type="entry name" value="Galactose-binding domain-like"/>
    <property type="match status" value="1"/>
</dbReference>
<comment type="similarity">
    <text evidence="3">Belongs to the polysaccharide lyase 1 family.</text>
</comment>
<dbReference type="InterPro" id="IPR006584">
    <property type="entry name" value="Cellulose-bd_IV"/>
</dbReference>
<keyword evidence="1 4" id="KW-0732">Signal</keyword>
<keyword evidence="7" id="KW-1185">Reference proteome</keyword>
<dbReference type="SMART" id="SM00656">
    <property type="entry name" value="Amb_all"/>
    <property type="match status" value="1"/>
</dbReference>
<dbReference type="SUPFAM" id="SSF51126">
    <property type="entry name" value="Pectin lyase-like"/>
    <property type="match status" value="1"/>
</dbReference>
<evidence type="ECO:0000313" key="7">
    <source>
        <dbReference type="Proteomes" id="UP001300012"/>
    </source>
</evidence>
<dbReference type="PANTHER" id="PTHR31683:SF18">
    <property type="entry name" value="PECTATE LYASE 21-RELATED"/>
    <property type="match status" value="1"/>
</dbReference>
<dbReference type="CDD" id="cd04084">
    <property type="entry name" value="CBM6_xylanase-like"/>
    <property type="match status" value="1"/>
</dbReference>
<dbReference type="PROSITE" id="PS51175">
    <property type="entry name" value="CBM6"/>
    <property type="match status" value="1"/>
</dbReference>
<dbReference type="Proteomes" id="UP001300012">
    <property type="component" value="Unassembled WGS sequence"/>
</dbReference>
<dbReference type="InterPro" id="IPR045032">
    <property type="entry name" value="PEL"/>
</dbReference>
<proteinExistence type="inferred from homology"/>
<dbReference type="InterPro" id="IPR012334">
    <property type="entry name" value="Pectin_lyas_fold"/>
</dbReference>
<sequence length="683" mass="74082">MIKKILSSLVMGTLLVTSFFNAGNVAEAAVINTIPNTSKVEKSYDSSFLSVPGYASLGVKDRSSYVGTSYYRTVSNGRQFLQAVLDARNGTVKVIEVTADINLGWTELALNSTEVSQYSFITKYPDPTNGFTNPLLIASGVSKLNISNVDGLTIFSTSGKTIRHAEMKLQASANDIVLRNLNFDEMWQWDDAGDHKEVGWSFIKVNGANNVWIDHCKFSIAADGMIDMENGASNVTFSWNEFGLAANQNPATTSSIYKSIDYMEQKYAAGTLNTSTSLYYKMRHGGATKNQIMAYAAYHSKVHLVGSGDKDYTNYVGSNGVEVKDGNQRLRLTMAYNRYTNVGQRLPMIRQGTGHLFNNYFDNSTHHSALNSASAISTYGTDKLSRAVNARNGASIAADTNVYNSFNEPQIGAERQGDDTANMNAPFDVLFQNALNHSLIVNSTVTNSNGTTYTGSSWDNNGVNAFTSGMTWYNKSTIGNWAWSSHIVGVENMSKSTPPSTPFTFTYGTTEQLPYAYQTFPLSSVVTTVNQYAGVSKVTMSAADWLKKSYGAIDAYSTIEAESYSSMSGVQTEASSEGGQNVGYIDNGDYLVFNNVNFGTTGPTKFAARVASTAGGNIEIRLDSLTGTLIGTCPVTGTGGWQTWATQSCAVNGSSATGTHNVYLKFTGSSGYLFNINWFKFIK</sequence>
<organism evidence="6 7">
    <name type="scientific">Paenibacillus radicis</name>
    <name type="common">ex Xue et al. 2023</name>
    <dbReference type="NCBI Taxonomy" id="2972489"/>
    <lineage>
        <taxon>Bacteria</taxon>
        <taxon>Bacillati</taxon>
        <taxon>Bacillota</taxon>
        <taxon>Bacilli</taxon>
        <taxon>Bacillales</taxon>
        <taxon>Paenibacillaceae</taxon>
        <taxon>Paenibacillus</taxon>
    </lineage>
</organism>
<evidence type="ECO:0000313" key="6">
    <source>
        <dbReference type="EMBL" id="MCR8632744.1"/>
    </source>
</evidence>
<protein>
    <submittedName>
        <fullName evidence="6">Carbohydrate-binding protein</fullName>
    </submittedName>
</protein>
<feature type="domain" description="CBM6" evidence="5">
    <location>
        <begin position="557"/>
        <end position="682"/>
    </location>
</feature>
<dbReference type="Gene3D" id="2.60.120.260">
    <property type="entry name" value="Galactose-binding domain-like"/>
    <property type="match status" value="1"/>
</dbReference>
<gene>
    <name evidence="6" type="ORF">NV381_16195</name>
</gene>
<keyword evidence="3" id="KW-0964">Secreted</keyword>
<dbReference type="InterPro" id="IPR011050">
    <property type="entry name" value="Pectin_lyase_fold/virulence"/>
</dbReference>
<dbReference type="Pfam" id="PF03422">
    <property type="entry name" value="CBM_6"/>
    <property type="match status" value="1"/>
</dbReference>
<dbReference type="InterPro" id="IPR002022">
    <property type="entry name" value="Pec_lyase"/>
</dbReference>
<dbReference type="InterPro" id="IPR005084">
    <property type="entry name" value="CBM6"/>
</dbReference>
<accession>A0ABT1YK22</accession>
<evidence type="ECO:0000259" key="5">
    <source>
        <dbReference type="PROSITE" id="PS51175"/>
    </source>
</evidence>
<name>A0ABT1YK22_9BACL</name>
<dbReference type="Gene3D" id="2.160.20.10">
    <property type="entry name" value="Single-stranded right-handed beta-helix, Pectin lyase-like"/>
    <property type="match status" value="1"/>
</dbReference>
<evidence type="ECO:0000256" key="4">
    <source>
        <dbReference type="SAM" id="SignalP"/>
    </source>
</evidence>
<keyword evidence="2 3" id="KW-0456">Lyase</keyword>
<keyword evidence="3" id="KW-0624">Polysaccharide degradation</keyword>
<dbReference type="EMBL" id="JANQBD010000011">
    <property type="protein sequence ID" value="MCR8632744.1"/>
    <property type="molecule type" value="Genomic_DNA"/>
</dbReference>
<comment type="subcellular location">
    <subcellularLocation>
        <location evidence="3">Secreted</location>
    </subcellularLocation>
</comment>
<evidence type="ECO:0000256" key="1">
    <source>
        <dbReference type="ARBA" id="ARBA00022729"/>
    </source>
</evidence>
<evidence type="ECO:0000256" key="2">
    <source>
        <dbReference type="ARBA" id="ARBA00023239"/>
    </source>
</evidence>
<dbReference type="Pfam" id="PF00544">
    <property type="entry name" value="Pectate_lyase_4"/>
    <property type="match status" value="1"/>
</dbReference>
<keyword evidence="3" id="KW-0119">Carbohydrate metabolism</keyword>
<feature type="chain" id="PRO_5045602663" evidence="4">
    <location>
        <begin position="23"/>
        <end position="683"/>
    </location>
</feature>
<dbReference type="PANTHER" id="PTHR31683">
    <property type="entry name" value="PECTATE LYASE 18-RELATED"/>
    <property type="match status" value="1"/>
</dbReference>
<dbReference type="InterPro" id="IPR008979">
    <property type="entry name" value="Galactose-bd-like_sf"/>
</dbReference>
<dbReference type="SMART" id="SM00606">
    <property type="entry name" value="CBD_IV"/>
    <property type="match status" value="1"/>
</dbReference>
<feature type="signal peptide" evidence="4">
    <location>
        <begin position="1"/>
        <end position="22"/>
    </location>
</feature>
<evidence type="ECO:0000256" key="3">
    <source>
        <dbReference type="RuleBase" id="RU361173"/>
    </source>
</evidence>
<comment type="caution">
    <text evidence="6">The sequence shown here is derived from an EMBL/GenBank/DDBJ whole genome shotgun (WGS) entry which is preliminary data.</text>
</comment>
<reference evidence="6 7" key="1">
    <citation type="submission" date="2022-08" db="EMBL/GenBank/DDBJ databases">
        <title>Paenibacillus endoradicis sp. nov., Paenibacillus radicibacter sp. nov and Paenibacillus pararadicis sp. nov., three cold-adapted plant growth-promoting bacteria isolated from root of Larix gmelinii in Great Khingan.</title>
        <authorList>
            <person name="Xue H."/>
        </authorList>
    </citation>
    <scope>NUCLEOTIDE SEQUENCE [LARGE SCALE GENOMIC DNA]</scope>
    <source>
        <strain evidence="6 7">N5-1-1-5</strain>
    </source>
</reference>